<proteinExistence type="inferred from homology"/>
<dbReference type="CDD" id="cd06457">
    <property type="entry name" value="M3A_MIP"/>
    <property type="match status" value="1"/>
</dbReference>
<keyword evidence="23" id="KW-1185">Reference proteome</keyword>
<keyword evidence="8 19" id="KW-0479">Metal-binding</keyword>
<dbReference type="FunFam" id="2.30.180.10:FF:000006">
    <property type="entry name" value="Fasciclin-like arabinogalactan protein 11"/>
    <property type="match status" value="1"/>
</dbReference>
<dbReference type="GO" id="GO:0009834">
    <property type="term" value="P:plant-type secondary cell wall biogenesis"/>
    <property type="evidence" value="ECO:0007669"/>
    <property type="project" value="UniProtKB-ARBA"/>
</dbReference>
<keyword evidence="17" id="KW-0325">Glycoprotein</keyword>
<keyword evidence="6" id="KW-0449">Lipoprotein</keyword>
<evidence type="ECO:0000256" key="20">
    <source>
        <dbReference type="SAM" id="MobiDB-lite"/>
    </source>
</evidence>
<comment type="similarity">
    <text evidence="3 19">Belongs to the peptidase M3 family.</text>
</comment>
<keyword evidence="16" id="KW-0472">Membrane</keyword>
<organism evidence="22 23">
    <name type="scientific">Populus alba x Populus x berolinensis</name>
    <dbReference type="NCBI Taxonomy" id="444605"/>
    <lineage>
        <taxon>Eukaryota</taxon>
        <taxon>Viridiplantae</taxon>
        <taxon>Streptophyta</taxon>
        <taxon>Embryophyta</taxon>
        <taxon>Tracheophyta</taxon>
        <taxon>Spermatophyta</taxon>
        <taxon>Magnoliopsida</taxon>
        <taxon>eudicotyledons</taxon>
        <taxon>Gunneridae</taxon>
        <taxon>Pentapetalae</taxon>
        <taxon>rosids</taxon>
        <taxon>fabids</taxon>
        <taxon>Malpighiales</taxon>
        <taxon>Salicaceae</taxon>
        <taxon>Saliceae</taxon>
        <taxon>Populus</taxon>
    </lineage>
</organism>
<dbReference type="GO" id="GO:0046872">
    <property type="term" value="F:metal ion binding"/>
    <property type="evidence" value="ECO:0007669"/>
    <property type="project" value="UniProtKB-UniRule"/>
</dbReference>
<dbReference type="Proteomes" id="UP001164929">
    <property type="component" value="Chromosome 15"/>
</dbReference>
<evidence type="ECO:0000256" key="14">
    <source>
        <dbReference type="ARBA" id="ARBA00023049"/>
    </source>
</evidence>
<dbReference type="SUPFAM" id="SSF82153">
    <property type="entry name" value="FAS1 domain"/>
    <property type="match status" value="1"/>
</dbReference>
<dbReference type="PROSITE" id="PS50213">
    <property type="entry name" value="FAS1"/>
    <property type="match status" value="1"/>
</dbReference>
<evidence type="ECO:0000256" key="15">
    <source>
        <dbReference type="ARBA" id="ARBA00023128"/>
    </source>
</evidence>
<dbReference type="InterPro" id="IPR024077">
    <property type="entry name" value="Neurolysin/TOP_dom2"/>
</dbReference>
<dbReference type="GO" id="GO:0005739">
    <property type="term" value="C:mitochondrion"/>
    <property type="evidence" value="ECO:0007669"/>
    <property type="project" value="UniProtKB-SubCell"/>
</dbReference>
<keyword evidence="10 19" id="KW-0378">Hydrolase</keyword>
<sequence>MSALIRRYTAELCHKRMLKPNYPTLVLTCHVSTRVAPQLNGAAATTGLYGFDHLKTPKGFQRFVDDAIERSGELVNYISSMPSSAEVVRAMDEISNTVCCVVDSAELCRNTHPDREFVEAAGKASMRINEYLHYLNTNHSLYAAVKRAEKDGHLLTKEAHRAANQLRIDFEKGGIHLPPEKLARVNQLNLSILQLSREFGENITIDPGYVDIFPASRIPKHIHHLLKPIHRFTSGTSSGSLGSWNNMKEKGLRITTDHRTLVSVMHWVSDEEVRKMAYIQGNSVPHANLEVLDKLAAARHELAQMMGYRSYAEFVVKPNLASSPEVVISFLHEMSKMVRPRADEEFEAIRNFKREKCGQRCIDLEPWDETYYTAMMKSSGHNLDSSIVASYFPLPQCIEGLKVLVNSLFGAMLCNVPMAPGESWHPDVLKMSLHHPEEGDLGYLYLDLYSRKGKYPGCANFAVKGGCRISETEYQLPVVALLCNFSGSPGSSTVRLNHGDVETLFHEFGHALHSLFSRTDYQHFSGTRVALDFAEMPSNLFEYYAWDYRVLRTFAKHYSTGEIIPEKLVKSMQGARDMFAATELQRQVFYALADQTLFGEQPASPNDMNSILAEFKTQHTSWKHVEGTNWQIRFSHLVNYGAGYYSYLYAKCFAATIWKKLCQEDPLSLTAGTALRTKVLQHGGSKEPAELLNDLVGEGILKHCDGGIVPDITCFLEESREAWEENSLCMEDTRCYVMWKMIEPGMAGYLRPTNHQKLSSWITILCNASGSSVQPSHVAPEFRLSWNIFTLLTNIKISEEITVQCKYFRLNRTRRGNLEDTEKSSTVASFVLFFLLHCPPSLAQSPAAAPAPPGPINVTKVLEKGGQFSVFIRLLKATQEDVTLNGQLNNTNNAITIFAPSDNAFSSLKSGTLNSLSDQEKAELVQFHIIPQFLSSSQFQTVSNPLTTQAGSGGRLELNVTTTGNSVNITTGLTNTSVSGTIYTDNQLAVYQVDKVLLPLDIFTPKPPTPAPAPEKPKKRSKAAASPESPADTSGAVSFTVLNNVVFFGLCMVAAIYSL</sequence>
<comment type="cofactor">
    <cofactor evidence="19">
        <name>Zn(2+)</name>
        <dbReference type="ChEBI" id="CHEBI:29105"/>
    </cofactor>
    <text evidence="19">Binds 1 zinc ion.</text>
</comment>
<evidence type="ECO:0000256" key="8">
    <source>
        <dbReference type="ARBA" id="ARBA00022723"/>
    </source>
</evidence>
<dbReference type="Gene3D" id="3.40.390.10">
    <property type="entry name" value="Collagenase (Catalytic Domain)"/>
    <property type="match status" value="1"/>
</dbReference>
<comment type="caution">
    <text evidence="22">The sequence shown here is derived from an EMBL/GenBank/DDBJ whole genome shotgun (WGS) entry which is preliminary data.</text>
</comment>
<dbReference type="InterPro" id="IPR036378">
    <property type="entry name" value="FAS1_dom_sf"/>
</dbReference>
<name>A0AAD6LR00_9ROSI</name>
<dbReference type="Gene3D" id="1.10.1370.10">
    <property type="entry name" value="Neurolysin, domain 3"/>
    <property type="match status" value="1"/>
</dbReference>
<evidence type="ECO:0000256" key="5">
    <source>
        <dbReference type="ARBA" id="ARBA00022475"/>
    </source>
</evidence>
<keyword evidence="9" id="KW-0732">Signal</keyword>
<dbReference type="GO" id="GO:0098552">
    <property type="term" value="C:side of membrane"/>
    <property type="evidence" value="ECO:0007669"/>
    <property type="project" value="UniProtKB-KW"/>
</dbReference>
<dbReference type="AlphaFoldDB" id="A0AAD6LR00"/>
<dbReference type="GO" id="GO:0006518">
    <property type="term" value="P:peptide metabolic process"/>
    <property type="evidence" value="ECO:0007669"/>
    <property type="project" value="TreeGrafter"/>
</dbReference>
<keyword evidence="13" id="KW-0654">Proteoglycan</keyword>
<evidence type="ECO:0000256" key="12">
    <source>
        <dbReference type="ARBA" id="ARBA00022946"/>
    </source>
</evidence>
<gene>
    <name evidence="22" type="ORF">NC653_035390</name>
</gene>
<dbReference type="InterPro" id="IPR000782">
    <property type="entry name" value="FAS1_domain"/>
</dbReference>
<evidence type="ECO:0000256" key="3">
    <source>
        <dbReference type="ARBA" id="ARBA00006040"/>
    </source>
</evidence>
<protein>
    <submittedName>
        <fullName evidence="22">Peptidase M3 family protein</fullName>
    </submittedName>
</protein>
<keyword evidence="14 19" id="KW-0482">Metalloprotease</keyword>
<dbReference type="PANTHER" id="PTHR11804:SF79">
    <property type="entry name" value="MITOCHONDRIAL INTERMEDIATE PEPTIDASE"/>
    <property type="match status" value="1"/>
</dbReference>
<evidence type="ECO:0000256" key="19">
    <source>
        <dbReference type="RuleBase" id="RU003435"/>
    </source>
</evidence>
<evidence type="ECO:0000256" key="11">
    <source>
        <dbReference type="ARBA" id="ARBA00022833"/>
    </source>
</evidence>
<keyword evidence="12" id="KW-0809">Transit peptide</keyword>
<evidence type="ECO:0000256" key="18">
    <source>
        <dbReference type="ARBA" id="ARBA00024686"/>
    </source>
</evidence>
<evidence type="ECO:0000256" key="9">
    <source>
        <dbReference type="ARBA" id="ARBA00022729"/>
    </source>
</evidence>
<feature type="region of interest" description="Disordered" evidence="20">
    <location>
        <begin position="1005"/>
        <end position="1033"/>
    </location>
</feature>
<dbReference type="InterPro" id="IPR033851">
    <property type="entry name" value="M3A_MIP"/>
</dbReference>
<accession>A0AAD6LR00</accession>
<keyword evidence="5" id="KW-1003">Cell membrane</keyword>
<dbReference type="FunFam" id="3.40.390.10:FF:000019">
    <property type="entry name" value="Mitochondrial intermediate peptidase, mitochondrial"/>
    <property type="match status" value="1"/>
</dbReference>
<dbReference type="GO" id="GO:0004222">
    <property type="term" value="F:metalloendopeptidase activity"/>
    <property type="evidence" value="ECO:0007669"/>
    <property type="project" value="InterPro"/>
</dbReference>
<keyword evidence="15" id="KW-0496">Mitochondrion</keyword>
<evidence type="ECO:0000256" key="7">
    <source>
        <dbReference type="ARBA" id="ARBA00022670"/>
    </source>
</evidence>
<comment type="similarity">
    <text evidence="4">Belongs to the fasciclin-like AGP family.</text>
</comment>
<dbReference type="SMART" id="SM00554">
    <property type="entry name" value="FAS1"/>
    <property type="match status" value="1"/>
</dbReference>
<dbReference type="Pfam" id="PF02469">
    <property type="entry name" value="Fasciclin"/>
    <property type="match status" value="1"/>
</dbReference>
<evidence type="ECO:0000256" key="17">
    <source>
        <dbReference type="ARBA" id="ARBA00023180"/>
    </source>
</evidence>
<evidence type="ECO:0000256" key="6">
    <source>
        <dbReference type="ARBA" id="ARBA00022622"/>
    </source>
</evidence>
<evidence type="ECO:0000313" key="22">
    <source>
        <dbReference type="EMBL" id="KAJ6971099.1"/>
    </source>
</evidence>
<dbReference type="PANTHER" id="PTHR11804">
    <property type="entry name" value="PROTEASE M3 THIMET OLIGOPEPTIDASE-RELATED"/>
    <property type="match status" value="1"/>
</dbReference>
<keyword evidence="7 19" id="KW-0645">Protease</keyword>
<feature type="domain" description="FAS1" evidence="21">
    <location>
        <begin position="855"/>
        <end position="997"/>
    </location>
</feature>
<dbReference type="InterPro" id="IPR024079">
    <property type="entry name" value="MetalloPept_cat_dom_sf"/>
</dbReference>
<dbReference type="Pfam" id="PF01432">
    <property type="entry name" value="Peptidase_M3"/>
    <property type="match status" value="1"/>
</dbReference>
<reference evidence="22" key="1">
    <citation type="journal article" date="2023" name="Mol. Ecol. Resour.">
        <title>Chromosome-level genome assembly of a triploid poplar Populus alba 'Berolinensis'.</title>
        <authorList>
            <person name="Chen S."/>
            <person name="Yu Y."/>
            <person name="Wang X."/>
            <person name="Wang S."/>
            <person name="Zhang T."/>
            <person name="Zhou Y."/>
            <person name="He R."/>
            <person name="Meng N."/>
            <person name="Wang Y."/>
            <person name="Liu W."/>
            <person name="Liu Z."/>
            <person name="Liu J."/>
            <person name="Guo Q."/>
            <person name="Huang H."/>
            <person name="Sederoff R.R."/>
            <person name="Wang G."/>
            <person name="Qu G."/>
            <person name="Chen S."/>
        </authorList>
    </citation>
    <scope>NUCLEOTIDE SEQUENCE</scope>
    <source>
        <strain evidence="22">SC-2020</strain>
    </source>
</reference>
<keyword evidence="11 19" id="KW-0862">Zinc</keyword>
<feature type="compositionally biased region" description="Pro residues" evidence="20">
    <location>
        <begin position="1005"/>
        <end position="1014"/>
    </location>
</feature>
<evidence type="ECO:0000256" key="2">
    <source>
        <dbReference type="ARBA" id="ARBA00004609"/>
    </source>
</evidence>
<evidence type="ECO:0000256" key="4">
    <source>
        <dbReference type="ARBA" id="ARBA00007843"/>
    </source>
</evidence>
<dbReference type="EMBL" id="JAQIZT010000015">
    <property type="protein sequence ID" value="KAJ6971099.1"/>
    <property type="molecule type" value="Genomic_DNA"/>
</dbReference>
<evidence type="ECO:0000256" key="13">
    <source>
        <dbReference type="ARBA" id="ARBA00022974"/>
    </source>
</evidence>
<evidence type="ECO:0000256" key="1">
    <source>
        <dbReference type="ARBA" id="ARBA00004173"/>
    </source>
</evidence>
<evidence type="ECO:0000256" key="16">
    <source>
        <dbReference type="ARBA" id="ARBA00023136"/>
    </source>
</evidence>
<evidence type="ECO:0000313" key="23">
    <source>
        <dbReference type="Proteomes" id="UP001164929"/>
    </source>
</evidence>
<dbReference type="SUPFAM" id="SSF55486">
    <property type="entry name" value="Metalloproteases ('zincins'), catalytic domain"/>
    <property type="match status" value="1"/>
</dbReference>
<keyword evidence="6" id="KW-0336">GPI-anchor</keyword>
<dbReference type="GO" id="GO:0006508">
    <property type="term" value="P:proteolysis"/>
    <property type="evidence" value="ECO:0007669"/>
    <property type="project" value="UniProtKB-KW"/>
</dbReference>
<comment type="subcellular location">
    <subcellularLocation>
        <location evidence="2">Cell membrane</location>
        <topology evidence="2">Lipid-anchor</topology>
        <topology evidence="2">GPI-anchor</topology>
    </subcellularLocation>
    <subcellularLocation>
        <location evidence="1">Mitochondrion</location>
    </subcellularLocation>
</comment>
<dbReference type="InterPro" id="IPR001567">
    <property type="entry name" value="Pept_M3A_M3B_dom"/>
</dbReference>
<comment type="function">
    <text evidence="18">May be a cell surface adhesion protein.</text>
</comment>
<evidence type="ECO:0000259" key="21">
    <source>
        <dbReference type="PROSITE" id="PS50213"/>
    </source>
</evidence>
<evidence type="ECO:0000256" key="10">
    <source>
        <dbReference type="ARBA" id="ARBA00022801"/>
    </source>
</evidence>
<dbReference type="GO" id="GO:0005886">
    <property type="term" value="C:plasma membrane"/>
    <property type="evidence" value="ECO:0007669"/>
    <property type="project" value="UniProtKB-SubCell"/>
</dbReference>
<dbReference type="Gene3D" id="2.30.180.10">
    <property type="entry name" value="FAS1 domain"/>
    <property type="match status" value="1"/>
</dbReference>
<dbReference type="InterPro" id="IPR045090">
    <property type="entry name" value="Pept_M3A_M3B"/>
</dbReference>